<gene>
    <name evidence="1" type="ORF">F1654_10360</name>
</gene>
<reference evidence="1 2" key="1">
    <citation type="submission" date="2019-09" db="EMBL/GenBank/DDBJ databases">
        <authorList>
            <person name="Kevbrin V."/>
            <person name="Grouzdev D.S."/>
        </authorList>
    </citation>
    <scope>NUCLEOTIDE SEQUENCE [LARGE SCALE GENOMIC DNA]</scope>
    <source>
        <strain evidence="1 2">G-192</strain>
    </source>
</reference>
<protein>
    <submittedName>
        <fullName evidence="1">DUF3445 domain-containing protein</fullName>
    </submittedName>
</protein>
<dbReference type="Proteomes" id="UP000325122">
    <property type="component" value="Unassembled WGS sequence"/>
</dbReference>
<dbReference type="EMBL" id="VWOJ01000003">
    <property type="protein sequence ID" value="KAA5802231.1"/>
    <property type="molecule type" value="Genomic_DNA"/>
</dbReference>
<dbReference type="Pfam" id="PF11927">
    <property type="entry name" value="HODM_asu-like"/>
    <property type="match status" value="1"/>
</dbReference>
<dbReference type="RefSeq" id="WP_150023482.1">
    <property type="nucleotide sequence ID" value="NZ_VWOJ01000003.1"/>
</dbReference>
<dbReference type="AlphaFoldDB" id="A0A5M6ZJ29"/>
<organism evidence="1 2">
    <name type="scientific">Alkalicaulis satelles</name>
    <dbReference type="NCBI Taxonomy" id="2609175"/>
    <lineage>
        <taxon>Bacteria</taxon>
        <taxon>Pseudomonadati</taxon>
        <taxon>Pseudomonadota</taxon>
        <taxon>Alphaproteobacteria</taxon>
        <taxon>Maricaulales</taxon>
        <taxon>Maricaulaceae</taxon>
        <taxon>Alkalicaulis</taxon>
    </lineage>
</organism>
<evidence type="ECO:0000313" key="2">
    <source>
        <dbReference type="Proteomes" id="UP000325122"/>
    </source>
</evidence>
<dbReference type="InterPro" id="IPR021848">
    <property type="entry name" value="HODM_asu-like"/>
</dbReference>
<sequence>MSRPPHAPWRAGAPRFIPALAPINPARWLMPDTEAHVLDWKAELLDQPDRVLRQAPEAEAPALEAAALVCAGAGAPAGDLIAAARLVSDDLVVMTRDDDGGWRTGAIVLCSPTFFSVNHAFGRDLTALHGPVPDGGRLAARIARVFDGLQPGQVLERFNWTLQWGPDRFTPDGAPLRAAAQAAPVDPARSALHVRVERQTIIKLPETGAVLFTIRVCLDPLSALGAADRAALAGAWRSLGPEGRVYKRWDALERHADALFAHWGL</sequence>
<name>A0A5M6ZJ29_9PROT</name>
<comment type="caution">
    <text evidence="1">The sequence shown here is derived from an EMBL/GenBank/DDBJ whole genome shotgun (WGS) entry which is preliminary data.</text>
</comment>
<proteinExistence type="predicted"/>
<accession>A0A5M6ZJ29</accession>
<keyword evidence="2" id="KW-1185">Reference proteome</keyword>
<evidence type="ECO:0000313" key="1">
    <source>
        <dbReference type="EMBL" id="KAA5802231.1"/>
    </source>
</evidence>